<evidence type="ECO:0000256" key="10">
    <source>
        <dbReference type="ARBA" id="ARBA00022679"/>
    </source>
</evidence>
<dbReference type="GeneID" id="19130789"/>
<dbReference type="GO" id="GO:0030488">
    <property type="term" value="P:tRNA methylation"/>
    <property type="evidence" value="ECO:0007669"/>
    <property type="project" value="TreeGrafter"/>
</dbReference>
<keyword evidence="9" id="KW-0489">Methyltransferase</keyword>
<dbReference type="PANTHER" id="PTHR21210">
    <property type="entry name" value="TRNA (URACIL-O(2)-)-METHYLTRANSFERASE-RELATED"/>
    <property type="match status" value="1"/>
</dbReference>
<dbReference type="Pfam" id="PF07757">
    <property type="entry name" value="AdoMet_MTase"/>
    <property type="match status" value="2"/>
</dbReference>
<evidence type="ECO:0000256" key="7">
    <source>
        <dbReference type="ARBA" id="ARBA00017788"/>
    </source>
</evidence>
<evidence type="ECO:0000256" key="14">
    <source>
        <dbReference type="ARBA" id="ARBA00023136"/>
    </source>
</evidence>
<evidence type="ECO:0000256" key="16">
    <source>
        <dbReference type="ARBA" id="ARBA00047957"/>
    </source>
</evidence>
<dbReference type="GO" id="GO:0004343">
    <property type="term" value="F:glucosamine 6-phosphate N-acetyltransferase activity"/>
    <property type="evidence" value="ECO:0007669"/>
    <property type="project" value="UniProtKB-ARBA"/>
</dbReference>
<evidence type="ECO:0000259" key="18">
    <source>
        <dbReference type="PROSITE" id="PS51186"/>
    </source>
</evidence>
<dbReference type="PANTHER" id="PTHR21210:SF0">
    <property type="entry name" value="TRNA (URACIL-O(2)-)-METHYLTRANSFERASE-RELATED"/>
    <property type="match status" value="1"/>
</dbReference>
<dbReference type="GO" id="GO:0005789">
    <property type="term" value="C:endoplasmic reticulum membrane"/>
    <property type="evidence" value="ECO:0007669"/>
    <property type="project" value="UniProtKB-SubCell"/>
</dbReference>
<feature type="region of interest" description="Disordered" evidence="17">
    <location>
        <begin position="189"/>
        <end position="235"/>
    </location>
</feature>
<evidence type="ECO:0000313" key="20">
    <source>
        <dbReference type="Proteomes" id="UP000016934"/>
    </source>
</evidence>
<dbReference type="Proteomes" id="UP000016934">
    <property type="component" value="Unassembled WGS sequence"/>
</dbReference>
<dbReference type="GO" id="GO:0141101">
    <property type="term" value="F:tRNA(Ser) (uridine(44)-2'-O-)-methyltransferase activity"/>
    <property type="evidence" value="ECO:0007669"/>
    <property type="project" value="UniProtKB-EC"/>
</dbReference>
<gene>
    <name evidence="19" type="ORF">COCSADRAFT_130460</name>
</gene>
<dbReference type="InterPro" id="IPR000182">
    <property type="entry name" value="GNAT_dom"/>
</dbReference>
<dbReference type="KEGG" id="bsc:COCSADRAFT_130460"/>
<evidence type="ECO:0000256" key="15">
    <source>
        <dbReference type="ARBA" id="ARBA00023315"/>
    </source>
</evidence>
<feature type="domain" description="N-acetyltransferase" evidence="18">
    <location>
        <begin position="27"/>
        <end position="175"/>
    </location>
</feature>
<feature type="compositionally biased region" description="Basic and acidic residues" evidence="17">
    <location>
        <begin position="190"/>
        <end position="200"/>
    </location>
</feature>
<proteinExistence type="inferred from homology"/>
<dbReference type="Gene3D" id="3.40.630.30">
    <property type="match status" value="1"/>
</dbReference>
<sequence>MSAAGEGPLFSTDLISPEVLKALPEGYNCRPLERKDYANGFLDVLRVLTTVGDITEEQWNKRYDWMSARNDEYFLLCITDSSNAIVGTGALIVERKFIHQLGLVGHIEDIAVAKDQQGKKLGLRIIQALDFVAEKVGCYKTILDCSEANEGFYVKCGFKRAGLEMAHYYGRKNVTANQKEIVPQGVMAQEKSKVPDHKSATQENQGQETPPITQSTATVPCASPPEIPGDKFTPYNTTSWPKIPSGLTPDLWTPIQCAPANFAPDHFLSVCHNLLENPNLTASHLSRAELSYTSFTDATFDPQAKTPEDLASIIKHLRPECRPRLVQGGLPGYTLDYTVVRKLVPRNPKLDDALMQTCHLFVSEEEITVAAADEEREETFKAERYVVIYIPHVDDTESGAEAIPYYHPKVRALAILYTYFPTGLDTVSGLDSPGLLSVYYNLFSQVPLDNRLERTALKLAEIIHKHARGRQAGYKKRVHHDLIIGQKRFQDTYAYLKGKYAKDLITAWIEQTPPEKHVFEDLGIAAFLEELWVDMYGGEANPQALDGDESKSQRKKIAQSNFPGFVDIGCGNGLLVSILTTQGWSGWGFDARRRKSWDTFPTSHAEKLKEMLLVPAIIQPSPSLSPITPETPSSTTTTPHHSGIFPPQSFIISNHADELTPWTPLLAYLNSSPFIAIPCCSHDLGGTRFRAPVHAKHLVADPATEKARKKNKQPSAYASLCSWVCHLAEKTGFEVEKEYLRIPSTRNVAVVGRKQVADKEGHVQGEDLGIKERLRFLRELVEKEMGSLSVEQVENMWMKSGDGLLKPGKGGH</sequence>
<dbReference type="OMA" id="IREPNIN"/>
<evidence type="ECO:0000256" key="4">
    <source>
        <dbReference type="ARBA" id="ARBA00009056"/>
    </source>
</evidence>
<keyword evidence="11" id="KW-0949">S-adenosyl-L-methionine</keyword>
<comment type="similarity">
    <text evidence="4">Belongs to the TRM44 family.</text>
</comment>
<dbReference type="AlphaFoldDB" id="M2T3W4"/>
<feature type="compositionally biased region" description="Polar residues" evidence="17">
    <location>
        <begin position="201"/>
        <end position="218"/>
    </location>
</feature>
<dbReference type="Pfam" id="PF00583">
    <property type="entry name" value="Acetyltransf_1"/>
    <property type="match status" value="1"/>
</dbReference>
<dbReference type="PROSITE" id="PS51186">
    <property type="entry name" value="GNAT"/>
    <property type="match status" value="1"/>
</dbReference>
<dbReference type="InterPro" id="IPR016181">
    <property type="entry name" value="Acyl_CoA_acyltransferase"/>
</dbReference>
<dbReference type="EC" id="2.1.1.211" evidence="6"/>
<dbReference type="EMBL" id="KB445637">
    <property type="protein sequence ID" value="EMD69095.1"/>
    <property type="molecule type" value="Genomic_DNA"/>
</dbReference>
<dbReference type="RefSeq" id="XP_007694525.1">
    <property type="nucleotide sequence ID" value="XM_007696335.1"/>
</dbReference>
<dbReference type="STRING" id="665912.M2T3W4"/>
<keyword evidence="20" id="KW-1185">Reference proteome</keyword>
<dbReference type="OrthoDB" id="10047021at2759"/>
<dbReference type="eggNOG" id="KOG3790">
    <property type="taxonomic scope" value="Eukaryota"/>
</dbReference>
<keyword evidence="8" id="KW-0963">Cytoplasm</keyword>
<dbReference type="FunFam" id="3.40.630.30:FF:000048">
    <property type="entry name" value="Glucosamine 6-phosphate N-acetyltransferase"/>
    <property type="match status" value="1"/>
</dbReference>
<reference evidence="19 20" key="1">
    <citation type="journal article" date="2012" name="PLoS Pathog.">
        <title>Diverse lifestyles and strategies of plant pathogenesis encoded in the genomes of eighteen Dothideomycetes fungi.</title>
        <authorList>
            <person name="Ohm R.A."/>
            <person name="Feau N."/>
            <person name="Henrissat B."/>
            <person name="Schoch C.L."/>
            <person name="Horwitz B.A."/>
            <person name="Barry K.W."/>
            <person name="Condon B.J."/>
            <person name="Copeland A.C."/>
            <person name="Dhillon B."/>
            <person name="Glaser F."/>
            <person name="Hesse C.N."/>
            <person name="Kosti I."/>
            <person name="LaButti K."/>
            <person name="Lindquist E.A."/>
            <person name="Lucas S."/>
            <person name="Salamov A.A."/>
            <person name="Bradshaw R.E."/>
            <person name="Ciuffetti L."/>
            <person name="Hamelin R.C."/>
            <person name="Kema G.H.J."/>
            <person name="Lawrence C."/>
            <person name="Scott J.A."/>
            <person name="Spatafora J.W."/>
            <person name="Turgeon B.G."/>
            <person name="de Wit P.J.G.M."/>
            <person name="Zhong S."/>
            <person name="Goodwin S.B."/>
            <person name="Grigoriev I.V."/>
        </authorList>
    </citation>
    <scope>NUCLEOTIDE SEQUENCE [LARGE SCALE GENOMIC DNA]</scope>
    <source>
        <strain evidence="20">ND90Pr / ATCC 201652</strain>
    </source>
</reference>
<evidence type="ECO:0000313" key="19">
    <source>
        <dbReference type="EMBL" id="EMD69095.1"/>
    </source>
</evidence>
<reference evidence="20" key="2">
    <citation type="journal article" date="2013" name="PLoS Genet.">
        <title>Comparative genome structure, secondary metabolite, and effector coding capacity across Cochliobolus pathogens.</title>
        <authorList>
            <person name="Condon B.J."/>
            <person name="Leng Y."/>
            <person name="Wu D."/>
            <person name="Bushley K.E."/>
            <person name="Ohm R.A."/>
            <person name="Otillar R."/>
            <person name="Martin J."/>
            <person name="Schackwitz W."/>
            <person name="Grimwood J."/>
            <person name="MohdZainudin N."/>
            <person name="Xue C."/>
            <person name="Wang R."/>
            <person name="Manning V.A."/>
            <person name="Dhillon B."/>
            <person name="Tu Z.J."/>
            <person name="Steffenson B.J."/>
            <person name="Salamov A."/>
            <person name="Sun H."/>
            <person name="Lowry S."/>
            <person name="LaButti K."/>
            <person name="Han J."/>
            <person name="Copeland A."/>
            <person name="Lindquist E."/>
            <person name="Barry K."/>
            <person name="Schmutz J."/>
            <person name="Baker S.E."/>
            <person name="Ciuffetti L.M."/>
            <person name="Grigoriev I.V."/>
            <person name="Zhong S."/>
            <person name="Turgeon B.G."/>
        </authorList>
    </citation>
    <scope>NUCLEOTIDE SEQUENCE [LARGE SCALE GENOMIC DNA]</scope>
    <source>
        <strain evidence="20">ND90Pr / ATCC 201652</strain>
    </source>
</reference>
<dbReference type="CDD" id="cd04301">
    <property type="entry name" value="NAT_SF"/>
    <property type="match status" value="1"/>
</dbReference>
<accession>M2T3W4</accession>
<keyword evidence="14" id="KW-0472">Membrane</keyword>
<evidence type="ECO:0000256" key="8">
    <source>
        <dbReference type="ARBA" id="ARBA00022490"/>
    </source>
</evidence>
<keyword evidence="10" id="KW-0808">Transferase</keyword>
<evidence type="ECO:0000256" key="17">
    <source>
        <dbReference type="SAM" id="MobiDB-lite"/>
    </source>
</evidence>
<evidence type="ECO:0000256" key="9">
    <source>
        <dbReference type="ARBA" id="ARBA00022603"/>
    </source>
</evidence>
<evidence type="ECO:0000256" key="12">
    <source>
        <dbReference type="ARBA" id="ARBA00022694"/>
    </source>
</evidence>
<evidence type="ECO:0000256" key="1">
    <source>
        <dbReference type="ARBA" id="ARBA00004184"/>
    </source>
</evidence>
<keyword evidence="15" id="KW-0012">Acyltransferase</keyword>
<protein>
    <recommendedName>
        <fullName evidence="7">tRNA (uracil-O(2)-)-methyltransferase</fullName>
        <ecNumber evidence="6">2.1.1.211</ecNumber>
    </recommendedName>
</protein>
<dbReference type="HOGENOM" id="CLU_018580_2_0_1"/>
<evidence type="ECO:0000256" key="11">
    <source>
        <dbReference type="ARBA" id="ARBA00022691"/>
    </source>
</evidence>
<dbReference type="GO" id="GO:1901135">
    <property type="term" value="P:carbohydrate derivative metabolic process"/>
    <property type="evidence" value="ECO:0007669"/>
    <property type="project" value="UniProtKB-ARBA"/>
</dbReference>
<dbReference type="eggNOG" id="KOG3396">
    <property type="taxonomic scope" value="Eukaryota"/>
</dbReference>
<comment type="subunit">
    <text evidence="5">Homodimer.</text>
</comment>
<keyword evidence="12" id="KW-0819">tRNA processing</keyword>
<evidence type="ECO:0000256" key="5">
    <source>
        <dbReference type="ARBA" id="ARBA00011738"/>
    </source>
</evidence>
<keyword evidence="13" id="KW-0256">Endoplasmic reticulum</keyword>
<comment type="subcellular location">
    <subcellularLocation>
        <location evidence="2">Cytoplasm</location>
    </subcellularLocation>
    <subcellularLocation>
        <location evidence="1">Endomembrane system</location>
        <topology evidence="1">Peripheral membrane protein</topology>
    </subcellularLocation>
    <subcellularLocation>
        <location evidence="3">Endoplasmic reticulum membrane</location>
    </subcellularLocation>
</comment>
<evidence type="ECO:0000256" key="6">
    <source>
        <dbReference type="ARBA" id="ARBA00012795"/>
    </source>
</evidence>
<organism evidence="19 20">
    <name type="scientific">Cochliobolus sativus (strain ND90Pr / ATCC 201652)</name>
    <name type="common">Common root rot and spot blotch fungus</name>
    <name type="synonym">Bipolaris sorokiniana</name>
    <dbReference type="NCBI Taxonomy" id="665912"/>
    <lineage>
        <taxon>Eukaryota</taxon>
        <taxon>Fungi</taxon>
        <taxon>Dikarya</taxon>
        <taxon>Ascomycota</taxon>
        <taxon>Pezizomycotina</taxon>
        <taxon>Dothideomycetes</taxon>
        <taxon>Pleosporomycetidae</taxon>
        <taxon>Pleosporales</taxon>
        <taxon>Pleosporineae</taxon>
        <taxon>Pleosporaceae</taxon>
        <taxon>Bipolaris</taxon>
    </lineage>
</organism>
<dbReference type="InterPro" id="IPR011671">
    <property type="entry name" value="tRNA_uracil_MeTrfase"/>
</dbReference>
<comment type="catalytic activity">
    <reaction evidence="16">
        <text>uridine(44) in tRNA(Ser) + S-adenosyl-L-methionine = 2'-O-methyluridine(44) in tRNA(Ser) + S-adenosyl-L-homocysteine + H(+)</text>
        <dbReference type="Rhea" id="RHEA:43100"/>
        <dbReference type="Rhea" id="RHEA-COMP:10339"/>
        <dbReference type="Rhea" id="RHEA-COMP:10340"/>
        <dbReference type="ChEBI" id="CHEBI:15378"/>
        <dbReference type="ChEBI" id="CHEBI:57856"/>
        <dbReference type="ChEBI" id="CHEBI:59789"/>
        <dbReference type="ChEBI" id="CHEBI:65315"/>
        <dbReference type="ChEBI" id="CHEBI:74478"/>
        <dbReference type="EC" id="2.1.1.211"/>
    </reaction>
</comment>
<name>M2T3W4_COCSN</name>
<evidence type="ECO:0000256" key="2">
    <source>
        <dbReference type="ARBA" id="ARBA00004496"/>
    </source>
</evidence>
<evidence type="ECO:0000256" key="3">
    <source>
        <dbReference type="ARBA" id="ARBA00004586"/>
    </source>
</evidence>
<dbReference type="SUPFAM" id="SSF55729">
    <property type="entry name" value="Acyl-CoA N-acyltransferases (Nat)"/>
    <property type="match status" value="1"/>
</dbReference>
<evidence type="ECO:0000256" key="13">
    <source>
        <dbReference type="ARBA" id="ARBA00022824"/>
    </source>
</evidence>